<sequence>MPTQAGDLELAIPKLRAGSFFPSLLERRRRIDQALYAVIMEAYVHGVSTRSVDGLVKALGSDTGISKSEVSRICAELDEQLDAFRSRPLDHIRFPYLFLDATYVKARVDHRIASQAMVIATGVTQDGGREVVGVMVGDSETEAFWTQFLRHLRERGLSGVRLVTSDSHSGLVKANRKVMLGAAWQRCRVHFVRNVFALIPKGSAEMVAATIRTLFAQPTADAVRTRLDTVADMLGRQSPKVERCCWRPRRI</sequence>
<comment type="function">
    <text evidence="1 6">Required for the transposition of the insertion element.</text>
</comment>
<evidence type="ECO:0000256" key="4">
    <source>
        <dbReference type="ARBA" id="ARBA00023125"/>
    </source>
</evidence>
<reference evidence="7" key="2">
    <citation type="submission" date="2024-07" db="EMBL/GenBank/DDBJ databases">
        <title>Streptomyces haneummycinica sp. nov., a new antibiotic-producing actinobacterium isolated from marine sediment.</title>
        <authorList>
            <person name="Uemura M."/>
            <person name="Hamada M."/>
            <person name="Hirano S."/>
            <person name="Kobayashi K."/>
            <person name="Ohshiro T."/>
            <person name="Kobayashi T."/>
            <person name="Terahara T."/>
        </authorList>
    </citation>
    <scope>NUCLEOTIDE SEQUENCE</scope>
    <source>
        <strain evidence="7">KM77-8</strain>
    </source>
</reference>
<accession>A0AAT9HLH4</accession>
<dbReference type="PANTHER" id="PTHR33217:SF7">
    <property type="entry name" value="TRANSPOSASE FOR INSERTION SEQUENCE ELEMENT IS1081"/>
    <property type="match status" value="1"/>
</dbReference>
<evidence type="ECO:0000256" key="3">
    <source>
        <dbReference type="ARBA" id="ARBA00022578"/>
    </source>
</evidence>
<keyword evidence="6" id="KW-0814">Transposable element</keyword>
<comment type="similarity">
    <text evidence="2 6">Belongs to the transposase mutator family.</text>
</comment>
<dbReference type="NCBIfam" id="NF033543">
    <property type="entry name" value="transpos_IS256"/>
    <property type="match status" value="1"/>
</dbReference>
<dbReference type="PANTHER" id="PTHR33217">
    <property type="entry name" value="TRANSPOSASE FOR INSERTION SEQUENCE ELEMENT IS1081"/>
    <property type="match status" value="1"/>
</dbReference>
<name>A0AAT9HLH4_9ACTN</name>
<dbReference type="EMBL" id="AP035768">
    <property type="protein sequence ID" value="BFO18267.1"/>
    <property type="molecule type" value="Genomic_DNA"/>
</dbReference>
<evidence type="ECO:0000256" key="6">
    <source>
        <dbReference type="RuleBase" id="RU365089"/>
    </source>
</evidence>
<keyword evidence="3 6" id="KW-0815">Transposition</keyword>
<dbReference type="GO" id="GO:0003677">
    <property type="term" value="F:DNA binding"/>
    <property type="evidence" value="ECO:0007669"/>
    <property type="project" value="UniProtKB-UniRule"/>
</dbReference>
<dbReference type="Pfam" id="PF00872">
    <property type="entry name" value="Transposase_mut"/>
    <property type="match status" value="1"/>
</dbReference>
<gene>
    <name evidence="7" type="ORF">SHKM778_46550</name>
</gene>
<dbReference type="AlphaFoldDB" id="A0AAT9HLH4"/>
<evidence type="ECO:0000256" key="1">
    <source>
        <dbReference type="ARBA" id="ARBA00002190"/>
    </source>
</evidence>
<proteinExistence type="inferred from homology"/>
<evidence type="ECO:0000256" key="2">
    <source>
        <dbReference type="ARBA" id="ARBA00010961"/>
    </source>
</evidence>
<evidence type="ECO:0000256" key="5">
    <source>
        <dbReference type="ARBA" id="ARBA00023172"/>
    </source>
</evidence>
<keyword evidence="4 6" id="KW-0238">DNA-binding</keyword>
<reference evidence="7" key="1">
    <citation type="submission" date="2024-06" db="EMBL/GenBank/DDBJ databases">
        <authorList>
            <consortium name="consrtm"/>
            <person name="Uemura M."/>
            <person name="Terahara T."/>
        </authorList>
    </citation>
    <scope>NUCLEOTIDE SEQUENCE</scope>
    <source>
        <strain evidence="7">KM77-8</strain>
    </source>
</reference>
<dbReference type="InterPro" id="IPR001207">
    <property type="entry name" value="Transposase_mutator"/>
</dbReference>
<protein>
    <recommendedName>
        <fullName evidence="6">Mutator family transposase</fullName>
    </recommendedName>
</protein>
<evidence type="ECO:0000313" key="7">
    <source>
        <dbReference type="EMBL" id="BFO18267.1"/>
    </source>
</evidence>
<dbReference type="GO" id="GO:0004803">
    <property type="term" value="F:transposase activity"/>
    <property type="evidence" value="ECO:0007669"/>
    <property type="project" value="UniProtKB-UniRule"/>
</dbReference>
<dbReference type="GO" id="GO:0006313">
    <property type="term" value="P:DNA transposition"/>
    <property type="evidence" value="ECO:0007669"/>
    <property type="project" value="UniProtKB-UniRule"/>
</dbReference>
<keyword evidence="5 6" id="KW-0233">DNA recombination</keyword>
<organism evidence="7">
    <name type="scientific">Streptomyces haneummycinicus</name>
    <dbReference type="NCBI Taxonomy" id="3074435"/>
    <lineage>
        <taxon>Bacteria</taxon>
        <taxon>Bacillati</taxon>
        <taxon>Actinomycetota</taxon>
        <taxon>Actinomycetes</taxon>
        <taxon>Kitasatosporales</taxon>
        <taxon>Streptomycetaceae</taxon>
        <taxon>Streptomyces</taxon>
    </lineage>
</organism>